<evidence type="ECO:0000256" key="8">
    <source>
        <dbReference type="ARBA" id="ARBA00022989"/>
    </source>
</evidence>
<dbReference type="AlphaFoldDB" id="A0A4R0RKE4"/>
<comment type="similarity">
    <text evidence="4 14">Belongs to the cytochrome P450 family.</text>
</comment>
<evidence type="ECO:0000256" key="6">
    <source>
        <dbReference type="ARBA" id="ARBA00022692"/>
    </source>
</evidence>
<dbReference type="PANTHER" id="PTHR46300">
    <property type="entry name" value="P450, PUTATIVE (EUROFUNG)-RELATED-RELATED"/>
    <property type="match status" value="1"/>
</dbReference>
<evidence type="ECO:0000256" key="14">
    <source>
        <dbReference type="RuleBase" id="RU000461"/>
    </source>
</evidence>
<evidence type="ECO:0000256" key="13">
    <source>
        <dbReference type="PIRSR" id="PIRSR602401-1"/>
    </source>
</evidence>
<accession>A0A4R0RKE4</accession>
<sequence length="550" mass="61407">MDVSTALLLTLAVVYSTIVYILTRQRRFPSFPGPIGYPIIGTILPQENTYVKMMEYSKQYGPVYALRVLSTRVLSAARELLEVRSGIYSNRLAPKMIEMIGLDDGIIFQPQPSRLREGRKLLASGLQPRELEAFRPVIQAAVVRFLSLLLKEPKDFLSHLHRSRTRLPTAVSLEIAYGYTAASGKDDPFATRMKSFVKGFDKAAAVSVNEGFAVNWLPFLSYLPSWLPGLTFKRVARTWKKELLDTLREGFDRVKDEVARGVAKPSVLSCALEDGSSGYTEDVMLKSLPELFTGENLMSRLFTTSIQLMTYGGIAGGSETSISAMSTFFLAMTLNSEVQFRAQEELDRVIGSGRLPTYGDRDGLPYVMAVMTEVLRWHTPLPCVYRTSTKDDVYEGCFVAKGSTLLVNLWAMFHDEARFTEPGKFKPERWLGGCKPSDERDVDPLELAFGFGRRVCPGKYMAQELLFNVIASTLAVFNIRKAKDDNGNEITPSVIYSNGSMPYVALRSKLVDSAEKLDGIYHPHSAPLPFQCEVVPRSQQAVSLVDDAWN</sequence>
<dbReference type="InterPro" id="IPR050364">
    <property type="entry name" value="Cytochrome_P450_fung"/>
</dbReference>
<protein>
    <recommendedName>
        <fullName evidence="17">Cytochrome P450</fullName>
    </recommendedName>
</protein>
<comment type="pathway">
    <text evidence="3">Secondary metabolite biosynthesis.</text>
</comment>
<dbReference type="OrthoDB" id="1055148at2759"/>
<keyword evidence="12" id="KW-0472">Membrane</keyword>
<keyword evidence="7 13" id="KW-0479">Metal-binding</keyword>
<comment type="cofactor">
    <cofactor evidence="1 13">
        <name>heme</name>
        <dbReference type="ChEBI" id="CHEBI:30413"/>
    </cofactor>
</comment>
<evidence type="ECO:0000256" key="10">
    <source>
        <dbReference type="ARBA" id="ARBA00023004"/>
    </source>
</evidence>
<evidence type="ECO:0000256" key="11">
    <source>
        <dbReference type="ARBA" id="ARBA00023033"/>
    </source>
</evidence>
<dbReference type="PROSITE" id="PS00086">
    <property type="entry name" value="CYTOCHROME_P450"/>
    <property type="match status" value="1"/>
</dbReference>
<dbReference type="GO" id="GO:0004497">
    <property type="term" value="F:monooxygenase activity"/>
    <property type="evidence" value="ECO:0007669"/>
    <property type="project" value="UniProtKB-KW"/>
</dbReference>
<keyword evidence="16" id="KW-1185">Reference proteome</keyword>
<dbReference type="EMBL" id="RWJN01000079">
    <property type="protein sequence ID" value="TCD68006.1"/>
    <property type="molecule type" value="Genomic_DNA"/>
</dbReference>
<dbReference type="GO" id="GO:0016020">
    <property type="term" value="C:membrane"/>
    <property type="evidence" value="ECO:0007669"/>
    <property type="project" value="UniProtKB-SubCell"/>
</dbReference>
<dbReference type="InterPro" id="IPR017972">
    <property type="entry name" value="Cyt_P450_CS"/>
</dbReference>
<evidence type="ECO:0000256" key="5">
    <source>
        <dbReference type="ARBA" id="ARBA00022617"/>
    </source>
</evidence>
<dbReference type="GO" id="GO:0016705">
    <property type="term" value="F:oxidoreductase activity, acting on paired donors, with incorporation or reduction of molecular oxygen"/>
    <property type="evidence" value="ECO:0007669"/>
    <property type="project" value="InterPro"/>
</dbReference>
<dbReference type="STRING" id="92696.A0A4R0RKE4"/>
<feature type="binding site" description="axial binding residue" evidence="13">
    <location>
        <position position="456"/>
    </location>
    <ligand>
        <name>heme</name>
        <dbReference type="ChEBI" id="CHEBI:30413"/>
    </ligand>
    <ligandPart>
        <name>Fe</name>
        <dbReference type="ChEBI" id="CHEBI:18248"/>
    </ligandPart>
</feature>
<dbReference type="Proteomes" id="UP000292702">
    <property type="component" value="Unassembled WGS sequence"/>
</dbReference>
<keyword evidence="10 13" id="KW-0408">Iron</keyword>
<organism evidence="15 16">
    <name type="scientific">Steccherinum ochraceum</name>
    <dbReference type="NCBI Taxonomy" id="92696"/>
    <lineage>
        <taxon>Eukaryota</taxon>
        <taxon>Fungi</taxon>
        <taxon>Dikarya</taxon>
        <taxon>Basidiomycota</taxon>
        <taxon>Agaricomycotina</taxon>
        <taxon>Agaricomycetes</taxon>
        <taxon>Polyporales</taxon>
        <taxon>Steccherinaceae</taxon>
        <taxon>Steccherinum</taxon>
    </lineage>
</organism>
<evidence type="ECO:0008006" key="17">
    <source>
        <dbReference type="Google" id="ProtNLM"/>
    </source>
</evidence>
<keyword evidence="6" id="KW-0812">Transmembrane</keyword>
<dbReference type="SUPFAM" id="SSF48264">
    <property type="entry name" value="Cytochrome P450"/>
    <property type="match status" value="1"/>
</dbReference>
<dbReference type="CDD" id="cd11065">
    <property type="entry name" value="CYP64-like"/>
    <property type="match status" value="1"/>
</dbReference>
<dbReference type="InterPro" id="IPR036396">
    <property type="entry name" value="Cyt_P450_sf"/>
</dbReference>
<evidence type="ECO:0000256" key="4">
    <source>
        <dbReference type="ARBA" id="ARBA00010617"/>
    </source>
</evidence>
<keyword evidence="11 14" id="KW-0503">Monooxygenase</keyword>
<evidence type="ECO:0000256" key="1">
    <source>
        <dbReference type="ARBA" id="ARBA00001971"/>
    </source>
</evidence>
<dbReference type="PANTHER" id="PTHR46300:SF7">
    <property type="entry name" value="P450, PUTATIVE (EUROFUNG)-RELATED"/>
    <property type="match status" value="1"/>
</dbReference>
<keyword evidence="5 13" id="KW-0349">Heme</keyword>
<dbReference type="PRINTS" id="PR00463">
    <property type="entry name" value="EP450I"/>
</dbReference>
<evidence type="ECO:0000256" key="12">
    <source>
        <dbReference type="ARBA" id="ARBA00023136"/>
    </source>
</evidence>
<dbReference type="Gene3D" id="1.10.630.10">
    <property type="entry name" value="Cytochrome P450"/>
    <property type="match status" value="1"/>
</dbReference>
<dbReference type="GO" id="GO:0005506">
    <property type="term" value="F:iron ion binding"/>
    <property type="evidence" value="ECO:0007669"/>
    <property type="project" value="InterPro"/>
</dbReference>
<dbReference type="InterPro" id="IPR001128">
    <property type="entry name" value="Cyt_P450"/>
</dbReference>
<gene>
    <name evidence="15" type="ORF">EIP91_011675</name>
</gene>
<keyword evidence="9 14" id="KW-0560">Oxidoreductase</keyword>
<evidence type="ECO:0000313" key="16">
    <source>
        <dbReference type="Proteomes" id="UP000292702"/>
    </source>
</evidence>
<dbReference type="GO" id="GO:0020037">
    <property type="term" value="F:heme binding"/>
    <property type="evidence" value="ECO:0007669"/>
    <property type="project" value="InterPro"/>
</dbReference>
<name>A0A4R0RKE4_9APHY</name>
<reference evidence="15 16" key="1">
    <citation type="submission" date="2018-11" db="EMBL/GenBank/DDBJ databases">
        <title>Genome assembly of Steccherinum ochraceum LE-BIN_3174, the white-rot fungus of the Steccherinaceae family (The Residual Polyporoid clade, Polyporales, Basidiomycota).</title>
        <authorList>
            <person name="Fedorova T.V."/>
            <person name="Glazunova O.A."/>
            <person name="Landesman E.O."/>
            <person name="Moiseenko K.V."/>
            <person name="Psurtseva N.V."/>
            <person name="Savinova O.S."/>
            <person name="Shakhova N.V."/>
            <person name="Tyazhelova T.V."/>
            <person name="Vasina D.V."/>
        </authorList>
    </citation>
    <scope>NUCLEOTIDE SEQUENCE [LARGE SCALE GENOMIC DNA]</scope>
    <source>
        <strain evidence="15 16">LE-BIN_3174</strain>
    </source>
</reference>
<comment type="subcellular location">
    <subcellularLocation>
        <location evidence="2">Membrane</location>
        <topology evidence="2">Single-pass membrane protein</topology>
    </subcellularLocation>
</comment>
<dbReference type="Pfam" id="PF00067">
    <property type="entry name" value="p450"/>
    <property type="match status" value="1"/>
</dbReference>
<dbReference type="InterPro" id="IPR002401">
    <property type="entry name" value="Cyt_P450_E_grp-I"/>
</dbReference>
<evidence type="ECO:0000256" key="9">
    <source>
        <dbReference type="ARBA" id="ARBA00023002"/>
    </source>
</evidence>
<keyword evidence="8" id="KW-1133">Transmembrane helix</keyword>
<proteinExistence type="inferred from homology"/>
<evidence type="ECO:0000256" key="2">
    <source>
        <dbReference type="ARBA" id="ARBA00004167"/>
    </source>
</evidence>
<evidence type="ECO:0000256" key="7">
    <source>
        <dbReference type="ARBA" id="ARBA00022723"/>
    </source>
</evidence>
<evidence type="ECO:0000313" key="15">
    <source>
        <dbReference type="EMBL" id="TCD68006.1"/>
    </source>
</evidence>
<evidence type="ECO:0000256" key="3">
    <source>
        <dbReference type="ARBA" id="ARBA00005179"/>
    </source>
</evidence>
<comment type="caution">
    <text evidence="15">The sequence shown here is derived from an EMBL/GenBank/DDBJ whole genome shotgun (WGS) entry which is preliminary data.</text>
</comment>